<proteinExistence type="inferred from homology"/>
<feature type="chain" id="PRO_5042502062" evidence="8">
    <location>
        <begin position="24"/>
        <end position="616"/>
    </location>
</feature>
<evidence type="ECO:0000256" key="7">
    <source>
        <dbReference type="ARBA" id="ARBA00023180"/>
    </source>
</evidence>
<dbReference type="PROSITE" id="PS00079">
    <property type="entry name" value="MULTICOPPER_OXIDASE1"/>
    <property type="match status" value="1"/>
</dbReference>
<keyword evidence="6" id="KW-0186">Copper</keyword>
<dbReference type="Proteomes" id="UP001239445">
    <property type="component" value="Unassembled WGS sequence"/>
</dbReference>
<feature type="domain" description="Plastocyanin-like" evidence="10">
    <location>
        <begin position="484"/>
        <end position="599"/>
    </location>
</feature>
<comment type="caution">
    <text evidence="12">The sequence shown here is derived from an EMBL/GenBank/DDBJ whole genome shotgun (WGS) entry which is preliminary data.</text>
</comment>
<evidence type="ECO:0000256" key="6">
    <source>
        <dbReference type="ARBA" id="ARBA00023008"/>
    </source>
</evidence>
<dbReference type="InterPro" id="IPR011707">
    <property type="entry name" value="Cu-oxidase-like_N"/>
</dbReference>
<evidence type="ECO:0000313" key="12">
    <source>
        <dbReference type="EMBL" id="KAK1756796.1"/>
    </source>
</evidence>
<keyword evidence="7" id="KW-0325">Glycoprotein</keyword>
<organism evidence="12 13">
    <name type="scientific">Echria macrotheca</name>
    <dbReference type="NCBI Taxonomy" id="438768"/>
    <lineage>
        <taxon>Eukaryota</taxon>
        <taxon>Fungi</taxon>
        <taxon>Dikarya</taxon>
        <taxon>Ascomycota</taxon>
        <taxon>Pezizomycotina</taxon>
        <taxon>Sordariomycetes</taxon>
        <taxon>Sordariomycetidae</taxon>
        <taxon>Sordariales</taxon>
        <taxon>Schizotheciaceae</taxon>
        <taxon>Echria</taxon>
    </lineage>
</organism>
<dbReference type="Pfam" id="PF07731">
    <property type="entry name" value="Cu-oxidase_2"/>
    <property type="match status" value="1"/>
</dbReference>
<keyword evidence="2" id="KW-0479">Metal-binding</keyword>
<dbReference type="GO" id="GO:0016491">
    <property type="term" value="F:oxidoreductase activity"/>
    <property type="evidence" value="ECO:0007669"/>
    <property type="project" value="UniProtKB-KW"/>
</dbReference>
<comment type="similarity">
    <text evidence="1">Belongs to the multicopper oxidase family.</text>
</comment>
<dbReference type="PANTHER" id="PTHR11709:SF488">
    <property type="entry name" value="LACCASE-RELATED"/>
    <property type="match status" value="1"/>
</dbReference>
<dbReference type="EMBL" id="MU839831">
    <property type="protein sequence ID" value="KAK1756796.1"/>
    <property type="molecule type" value="Genomic_DNA"/>
</dbReference>
<gene>
    <name evidence="12" type="ORF">QBC47DRAFT_377655</name>
</gene>
<evidence type="ECO:0000259" key="11">
    <source>
        <dbReference type="Pfam" id="PF07732"/>
    </source>
</evidence>
<evidence type="ECO:0000256" key="4">
    <source>
        <dbReference type="ARBA" id="ARBA00022737"/>
    </source>
</evidence>
<keyword evidence="3 8" id="KW-0732">Signal</keyword>
<dbReference type="CDD" id="cd13876">
    <property type="entry name" value="CuRO_2_Abr2_like"/>
    <property type="match status" value="1"/>
</dbReference>
<sequence length="616" mass="66987">MRGLTNSLVWLTAALAAVPSVLASPAKVRSSCGYKKFELTLTWEKGSPDGVERDLIKVNGQFPGPTLEFTEGDHVEVLVHNKMPFNTTVHYHGIEQKGTPWSDGVPGVTQRQVQPKESFLYKFEATQYGSYWYHAHQLGQLEDGMLGAIIIHPKKSRATPFSKITTDAAELKAITDAAAKPYPLILSDWRHRTAEDIIAITHAANMELPCFDSILFNGKGSVNCLAPEKLKVPVNNTASLLTAQQAQVLGLANITSFTPKGCMPPPLISKTVAPNVTVYPEKVPADVLGQCTSTNGPKEVIKVEKGSESSAYIAIDLIGAFSLITGTFSIDEHQVWVYAVDGEYIIPQKVEAISITNGDRYSILVKLTEQGTFPVRFASTQNSQILVSAASLVYGSGAPKTTKPYILENGLNATATTIFFSQKAQKQLEPITIPKDSDVTHKLNIRTAGASYEWALNNNKFPASIMDHGADGVALFKAPSSASDNATISNNLDQWVDLIIVTATKPTPPHPIHKHGTKMWQIGAGIGDFTWANVKEAAAAVPQFFNFVDPPHRDGFATAQASPFNATWTVLRYHATEAGPWLLHCHVQSHLIGGMTVILQDGVDKWPVVPKAIENY</sequence>
<feature type="domain" description="Plastocyanin-like" evidence="9">
    <location>
        <begin position="182"/>
        <end position="394"/>
    </location>
</feature>
<dbReference type="PANTHER" id="PTHR11709">
    <property type="entry name" value="MULTI-COPPER OXIDASE"/>
    <property type="match status" value="1"/>
</dbReference>
<dbReference type="InterPro" id="IPR033138">
    <property type="entry name" value="Cu_oxidase_CS"/>
</dbReference>
<feature type="domain" description="Plastocyanin-like" evidence="11">
    <location>
        <begin position="42"/>
        <end position="155"/>
    </location>
</feature>
<reference evidence="12" key="1">
    <citation type="submission" date="2023-06" db="EMBL/GenBank/DDBJ databases">
        <title>Genome-scale phylogeny and comparative genomics of the fungal order Sordariales.</title>
        <authorList>
            <consortium name="Lawrence Berkeley National Laboratory"/>
            <person name="Hensen N."/>
            <person name="Bonometti L."/>
            <person name="Westerberg I."/>
            <person name="Brannstrom I.O."/>
            <person name="Guillou S."/>
            <person name="Cros-Aarteil S."/>
            <person name="Calhoun S."/>
            <person name="Haridas S."/>
            <person name="Kuo A."/>
            <person name="Mondo S."/>
            <person name="Pangilinan J."/>
            <person name="Riley R."/>
            <person name="Labutti K."/>
            <person name="Andreopoulos B."/>
            <person name="Lipzen A."/>
            <person name="Chen C."/>
            <person name="Yanf M."/>
            <person name="Daum C."/>
            <person name="Ng V."/>
            <person name="Clum A."/>
            <person name="Steindorff A."/>
            <person name="Ohm R."/>
            <person name="Martin F."/>
            <person name="Silar P."/>
            <person name="Natvig D."/>
            <person name="Lalanne C."/>
            <person name="Gautier V."/>
            <person name="Ament-Velasquez S.L."/>
            <person name="Kruys A."/>
            <person name="Hutchinson M.I."/>
            <person name="Powell A.J."/>
            <person name="Barry K."/>
            <person name="Miller A.N."/>
            <person name="Grigoriev I.V."/>
            <person name="Debuchy R."/>
            <person name="Gladieux P."/>
            <person name="Thoren M.H."/>
            <person name="Johannesson H."/>
        </authorList>
    </citation>
    <scope>NUCLEOTIDE SEQUENCE</scope>
    <source>
        <strain evidence="12">PSN4</strain>
    </source>
</reference>
<dbReference type="Pfam" id="PF07732">
    <property type="entry name" value="Cu-oxidase_3"/>
    <property type="match status" value="1"/>
</dbReference>
<keyword evidence="5" id="KW-0560">Oxidoreductase</keyword>
<dbReference type="AlphaFoldDB" id="A0AAJ0BEI5"/>
<keyword evidence="4" id="KW-0677">Repeat</keyword>
<evidence type="ECO:0000259" key="10">
    <source>
        <dbReference type="Pfam" id="PF07731"/>
    </source>
</evidence>
<evidence type="ECO:0000313" key="13">
    <source>
        <dbReference type="Proteomes" id="UP001239445"/>
    </source>
</evidence>
<evidence type="ECO:0000256" key="8">
    <source>
        <dbReference type="SAM" id="SignalP"/>
    </source>
</evidence>
<dbReference type="FunFam" id="2.60.40.420:FF:000036">
    <property type="entry name" value="L-ascorbate oxidase"/>
    <property type="match status" value="1"/>
</dbReference>
<keyword evidence="13" id="KW-1185">Reference proteome</keyword>
<dbReference type="CDD" id="cd13850">
    <property type="entry name" value="CuRO_1_Abr2_like"/>
    <property type="match status" value="1"/>
</dbReference>
<dbReference type="InterPro" id="IPR001117">
    <property type="entry name" value="Cu-oxidase_2nd"/>
</dbReference>
<dbReference type="SUPFAM" id="SSF49503">
    <property type="entry name" value="Cupredoxins"/>
    <property type="match status" value="3"/>
</dbReference>
<dbReference type="Pfam" id="PF00394">
    <property type="entry name" value="Cu-oxidase"/>
    <property type="match status" value="1"/>
</dbReference>
<evidence type="ECO:0000256" key="2">
    <source>
        <dbReference type="ARBA" id="ARBA00022723"/>
    </source>
</evidence>
<evidence type="ECO:0000256" key="3">
    <source>
        <dbReference type="ARBA" id="ARBA00022729"/>
    </source>
</evidence>
<dbReference type="GO" id="GO:0005507">
    <property type="term" value="F:copper ion binding"/>
    <property type="evidence" value="ECO:0007669"/>
    <property type="project" value="InterPro"/>
</dbReference>
<evidence type="ECO:0000256" key="1">
    <source>
        <dbReference type="ARBA" id="ARBA00010609"/>
    </source>
</evidence>
<dbReference type="PROSITE" id="PS00080">
    <property type="entry name" value="MULTICOPPER_OXIDASE2"/>
    <property type="match status" value="1"/>
</dbReference>
<evidence type="ECO:0000259" key="9">
    <source>
        <dbReference type="Pfam" id="PF00394"/>
    </source>
</evidence>
<evidence type="ECO:0000256" key="5">
    <source>
        <dbReference type="ARBA" id="ARBA00023002"/>
    </source>
</evidence>
<dbReference type="InterPro" id="IPR002355">
    <property type="entry name" value="Cu_oxidase_Cu_BS"/>
</dbReference>
<dbReference type="InterPro" id="IPR008972">
    <property type="entry name" value="Cupredoxin"/>
</dbReference>
<dbReference type="InterPro" id="IPR045087">
    <property type="entry name" value="Cu-oxidase_fam"/>
</dbReference>
<accession>A0AAJ0BEI5</accession>
<protein>
    <submittedName>
        <fullName evidence="12">Multicopper oxidase</fullName>
    </submittedName>
</protein>
<dbReference type="InterPro" id="IPR011706">
    <property type="entry name" value="Cu-oxidase_C"/>
</dbReference>
<feature type="signal peptide" evidence="8">
    <location>
        <begin position="1"/>
        <end position="23"/>
    </location>
</feature>
<dbReference type="Gene3D" id="2.60.40.420">
    <property type="entry name" value="Cupredoxins - blue copper proteins"/>
    <property type="match status" value="3"/>
</dbReference>
<dbReference type="CDD" id="cd13898">
    <property type="entry name" value="CuRO_3_Abr2_like"/>
    <property type="match status" value="1"/>
</dbReference>
<name>A0AAJ0BEI5_9PEZI</name>